<feature type="region of interest" description="Disordered" evidence="1">
    <location>
        <begin position="124"/>
        <end position="154"/>
    </location>
</feature>
<accession>A0A1A9WSU5</accession>
<feature type="compositionally biased region" description="Polar residues" evidence="1">
    <location>
        <begin position="128"/>
        <end position="142"/>
    </location>
</feature>
<feature type="region of interest" description="Disordered" evidence="1">
    <location>
        <begin position="1"/>
        <end position="33"/>
    </location>
</feature>
<feature type="compositionally biased region" description="Basic and acidic residues" evidence="1">
    <location>
        <begin position="143"/>
        <end position="154"/>
    </location>
</feature>
<evidence type="ECO:0000313" key="2">
    <source>
        <dbReference type="EnsemblMetazoa" id="GBRI030751-PA"/>
    </source>
</evidence>
<reference evidence="2" key="2">
    <citation type="submission" date="2020-05" db="UniProtKB">
        <authorList>
            <consortium name="EnsemblMetazoa"/>
        </authorList>
    </citation>
    <scope>IDENTIFICATION</scope>
    <source>
        <strain evidence="2">IAEA</strain>
    </source>
</reference>
<sequence length="399" mass="44931">MNGTPKLPRKSGLSLSSRLNRKRHSESPKARLRSVQSPYFNCKTDFETPCSDGGVECTPPRKNLSSFDDSFEYSPKALDDNSFSPSYLQSQTLAIESAEVGWKWNGCSNAAKLAANKNKPACAASNSFSTLDSPNTKLSSGSDKTRPSYNVRREEERTKLELEIRKAEKKRADQKLQERCDKLREQLKGVNKQVPVENALAVKNLKQNSPIMVQGIEKASDSNNFDDFFNDSASDCLLIAATQEIENKKEYTIQKTLSECSMSSSCSKVQEDLNIRNSMSATPTTSKAEKRSSFYSKFLEDDFSDDLFLSLDERLLEAAQTITKTPKTPLQRYKSMPVDSLRKSDACYKLANTDQESVEKDNKNSDVIVSNTRSIQRHFSSHVLNSKHSRFSKRQQKED</sequence>
<organism evidence="2 3">
    <name type="scientific">Glossina brevipalpis</name>
    <dbReference type="NCBI Taxonomy" id="37001"/>
    <lineage>
        <taxon>Eukaryota</taxon>
        <taxon>Metazoa</taxon>
        <taxon>Ecdysozoa</taxon>
        <taxon>Arthropoda</taxon>
        <taxon>Hexapoda</taxon>
        <taxon>Insecta</taxon>
        <taxon>Pterygota</taxon>
        <taxon>Neoptera</taxon>
        <taxon>Endopterygota</taxon>
        <taxon>Diptera</taxon>
        <taxon>Brachycera</taxon>
        <taxon>Muscomorpha</taxon>
        <taxon>Hippoboscoidea</taxon>
        <taxon>Glossinidae</taxon>
        <taxon>Glossina</taxon>
    </lineage>
</organism>
<evidence type="ECO:0000313" key="3">
    <source>
        <dbReference type="Proteomes" id="UP000091820"/>
    </source>
</evidence>
<dbReference type="Proteomes" id="UP000091820">
    <property type="component" value="Unassembled WGS sequence"/>
</dbReference>
<dbReference type="EnsemblMetazoa" id="GBRI030751-RA">
    <property type="protein sequence ID" value="GBRI030751-PA"/>
    <property type="gene ID" value="GBRI030751"/>
</dbReference>
<keyword evidence="3" id="KW-1185">Reference proteome</keyword>
<proteinExistence type="predicted"/>
<dbReference type="VEuPathDB" id="VectorBase:GBRI030751"/>
<evidence type="ECO:0000256" key="1">
    <source>
        <dbReference type="SAM" id="MobiDB-lite"/>
    </source>
</evidence>
<dbReference type="AlphaFoldDB" id="A0A1A9WSU5"/>
<reference evidence="3" key="1">
    <citation type="submission" date="2014-03" db="EMBL/GenBank/DDBJ databases">
        <authorList>
            <person name="Aksoy S."/>
            <person name="Warren W."/>
            <person name="Wilson R.K."/>
        </authorList>
    </citation>
    <scope>NUCLEOTIDE SEQUENCE [LARGE SCALE GENOMIC DNA]</scope>
    <source>
        <strain evidence="3">IAEA</strain>
    </source>
</reference>
<protein>
    <submittedName>
        <fullName evidence="2">Uncharacterized protein</fullName>
    </submittedName>
</protein>
<name>A0A1A9WSU5_9MUSC</name>